<proteinExistence type="predicted"/>
<evidence type="ECO:0000313" key="2">
    <source>
        <dbReference type="Proteomes" id="UP001249394"/>
    </source>
</evidence>
<protein>
    <recommendedName>
        <fullName evidence="3">Ferredoxin</fullName>
    </recommendedName>
</protein>
<evidence type="ECO:0000313" key="1">
    <source>
        <dbReference type="EMBL" id="WND24065.1"/>
    </source>
</evidence>
<keyword evidence="1" id="KW-0614">Plasmid</keyword>
<keyword evidence="2" id="KW-1185">Reference proteome</keyword>
<sequence length="95" mass="10612">MAINITHEGYDPMGALTTHRGLLETCPAPECQDRVLEQKDAWGVYCPHGEKIVERDPDRTDPEGYPVGRLVTPWPCTVDGCTLEAFEADQQPKED</sequence>
<geneLocation type="plasmid" evidence="1 2">
    <name>punmamed1</name>
</geneLocation>
<gene>
    <name evidence="1" type="ORF">RI060_42865</name>
</gene>
<name>A0ABY9UMH6_STRVL</name>
<reference evidence="1 2" key="1">
    <citation type="submission" date="2023-09" db="EMBL/GenBank/DDBJ databases">
        <title>The genome sequence of Streptomyces anthocyanicus.</title>
        <authorList>
            <person name="Mo P."/>
        </authorList>
    </citation>
    <scope>NUCLEOTIDE SEQUENCE [LARGE SCALE GENOMIC DNA]</scope>
    <source>
        <strain evidence="1 2">JCM 4387</strain>
        <plasmid evidence="1 2">punmamed1</plasmid>
    </source>
</reference>
<evidence type="ECO:0008006" key="3">
    <source>
        <dbReference type="Google" id="ProtNLM"/>
    </source>
</evidence>
<dbReference type="EMBL" id="CP134214">
    <property type="protein sequence ID" value="WND24065.1"/>
    <property type="molecule type" value="Genomic_DNA"/>
</dbReference>
<organism evidence="1 2">
    <name type="scientific">Streptomyces violaceus</name>
    <name type="common">Streptomyces venezuelae</name>
    <dbReference type="NCBI Taxonomy" id="1936"/>
    <lineage>
        <taxon>Bacteria</taxon>
        <taxon>Bacillati</taxon>
        <taxon>Actinomycetota</taxon>
        <taxon>Actinomycetes</taxon>
        <taxon>Kitasatosporales</taxon>
        <taxon>Streptomycetaceae</taxon>
        <taxon>Streptomyces</taxon>
    </lineage>
</organism>
<dbReference type="Proteomes" id="UP001249394">
    <property type="component" value="Plasmid punmamed1"/>
</dbReference>
<accession>A0ABY9UMH6</accession>